<dbReference type="VEuPathDB" id="VectorBase:ASIC004268"/>
<evidence type="ECO:0000313" key="3">
    <source>
        <dbReference type="EnsemblMetazoa" id="ASIC004268-PA"/>
    </source>
</evidence>
<reference evidence="2 4" key="1">
    <citation type="journal article" date="2014" name="BMC Genomics">
        <title>Genome sequence of Anopheles sinensis provides insight into genetics basis of mosquito competence for malaria parasites.</title>
        <authorList>
            <person name="Zhou D."/>
            <person name="Zhang D."/>
            <person name="Ding G."/>
            <person name="Shi L."/>
            <person name="Hou Q."/>
            <person name="Ye Y."/>
            <person name="Xu Y."/>
            <person name="Zhou H."/>
            <person name="Xiong C."/>
            <person name="Li S."/>
            <person name="Yu J."/>
            <person name="Hong S."/>
            <person name="Yu X."/>
            <person name="Zou P."/>
            <person name="Chen C."/>
            <person name="Chang X."/>
            <person name="Wang W."/>
            <person name="Lv Y."/>
            <person name="Sun Y."/>
            <person name="Ma L."/>
            <person name="Shen B."/>
            <person name="Zhu C."/>
        </authorList>
    </citation>
    <scope>NUCLEOTIDE SEQUENCE [LARGE SCALE GENOMIC DNA]</scope>
</reference>
<dbReference type="EMBL" id="ATLV01012942">
    <property type="status" value="NOT_ANNOTATED_CDS"/>
    <property type="molecule type" value="Genomic_DNA"/>
</dbReference>
<feature type="compositionally biased region" description="Basic residues" evidence="1">
    <location>
        <begin position="86"/>
        <end position="95"/>
    </location>
</feature>
<dbReference type="EMBL" id="KE524827">
    <property type="protein sequence ID" value="KFB37076.1"/>
    <property type="molecule type" value="Genomic_DNA"/>
</dbReference>
<name>A0A084VGI2_ANOSI</name>
<accession>A0A084VGI2</accession>
<reference evidence="3" key="2">
    <citation type="submission" date="2020-05" db="UniProtKB">
        <authorList>
            <consortium name="EnsemblMetazoa"/>
        </authorList>
    </citation>
    <scope>IDENTIFICATION</scope>
</reference>
<evidence type="ECO:0000256" key="1">
    <source>
        <dbReference type="SAM" id="MobiDB-lite"/>
    </source>
</evidence>
<organism evidence="2">
    <name type="scientific">Anopheles sinensis</name>
    <name type="common">Mosquito</name>
    <dbReference type="NCBI Taxonomy" id="74873"/>
    <lineage>
        <taxon>Eukaryota</taxon>
        <taxon>Metazoa</taxon>
        <taxon>Ecdysozoa</taxon>
        <taxon>Arthropoda</taxon>
        <taxon>Hexapoda</taxon>
        <taxon>Insecta</taxon>
        <taxon>Pterygota</taxon>
        <taxon>Neoptera</taxon>
        <taxon>Endopterygota</taxon>
        <taxon>Diptera</taxon>
        <taxon>Nematocera</taxon>
        <taxon>Culicoidea</taxon>
        <taxon>Culicidae</taxon>
        <taxon>Anophelinae</taxon>
        <taxon>Anopheles</taxon>
    </lineage>
</organism>
<dbReference type="Proteomes" id="UP000030765">
    <property type="component" value="Unassembled WGS sequence"/>
</dbReference>
<sequence length="191" mass="21380">MFNYSLAFQSATFRSPQTQGEKLLLKATTIRLPGGRLASEPHPAVDNLENGANYLEQHQHRIKISLPHHHYRTFMATEPPHQTPSKGKRYRRRRRPGSVTIPATAVSRDLTQHEILQLLVPVGNTSNNGQVPEAHSNQPWAGLSRACEKAHRNEHISSDNHVPGVAHVNHQETDTSGHRLTHRVTADSDDT</sequence>
<protein>
    <submittedName>
        <fullName evidence="2 3">Cytosolic regulator Pianissimo, putative</fullName>
    </submittedName>
</protein>
<keyword evidence="4" id="KW-1185">Reference proteome</keyword>
<evidence type="ECO:0000313" key="4">
    <source>
        <dbReference type="Proteomes" id="UP000030765"/>
    </source>
</evidence>
<gene>
    <name evidence="2" type="ORF">ZHAS_00004268</name>
</gene>
<proteinExistence type="predicted"/>
<dbReference type="EnsemblMetazoa" id="ASIC004268-RA">
    <property type="protein sequence ID" value="ASIC004268-PA"/>
    <property type="gene ID" value="ASIC004268"/>
</dbReference>
<dbReference type="AlphaFoldDB" id="A0A084VGI2"/>
<feature type="region of interest" description="Disordered" evidence="1">
    <location>
        <begin position="170"/>
        <end position="191"/>
    </location>
</feature>
<evidence type="ECO:0000313" key="2">
    <source>
        <dbReference type="EMBL" id="KFB37076.1"/>
    </source>
</evidence>
<feature type="region of interest" description="Disordered" evidence="1">
    <location>
        <begin position="76"/>
        <end position="95"/>
    </location>
</feature>